<dbReference type="InterPro" id="IPR004667">
    <property type="entry name" value="ADP_ATP_car_bac_type"/>
</dbReference>
<evidence type="ECO:0000256" key="6">
    <source>
        <dbReference type="ARBA" id="ARBA00022840"/>
    </source>
</evidence>
<feature type="region of interest" description="Disordered" evidence="10">
    <location>
        <begin position="1"/>
        <end position="35"/>
    </location>
</feature>
<keyword evidence="12" id="KW-1185">Reference proteome</keyword>
<evidence type="ECO:0000313" key="11">
    <source>
        <dbReference type="EMBL" id="CBN75651.1"/>
    </source>
</evidence>
<dbReference type="AlphaFoldDB" id="D8LFS7"/>
<dbReference type="OrthoDB" id="194566at2759"/>
<dbReference type="PANTHER" id="PTHR31187:SF1">
    <property type="entry name" value="ADP,ATP CARRIER PROTEIN 1"/>
    <property type="match status" value="1"/>
</dbReference>
<keyword evidence="8 9" id="KW-0472">Membrane</keyword>
<feature type="transmembrane region" description="Helical" evidence="9">
    <location>
        <begin position="385"/>
        <end position="409"/>
    </location>
</feature>
<dbReference type="GO" id="GO:0016020">
    <property type="term" value="C:membrane"/>
    <property type="evidence" value="ECO:0007669"/>
    <property type="project" value="UniProtKB-SubCell"/>
</dbReference>
<feature type="transmembrane region" description="Helical" evidence="9">
    <location>
        <begin position="79"/>
        <end position="96"/>
    </location>
</feature>
<comment type="subcellular location">
    <subcellularLocation>
        <location evidence="1 9">Membrane</location>
        <topology evidence="1 9">Multi-pass membrane protein</topology>
    </subcellularLocation>
</comment>
<evidence type="ECO:0000256" key="7">
    <source>
        <dbReference type="ARBA" id="ARBA00022989"/>
    </source>
</evidence>
<feature type="transmembrane region" description="Helical" evidence="9">
    <location>
        <begin position="301"/>
        <end position="319"/>
    </location>
</feature>
<feature type="transmembrane region" description="Helical" evidence="9">
    <location>
        <begin position="142"/>
        <end position="162"/>
    </location>
</feature>
<dbReference type="eggNOG" id="ENOG502R2N3">
    <property type="taxonomic scope" value="Eukaryota"/>
</dbReference>
<feature type="compositionally biased region" description="Polar residues" evidence="10">
    <location>
        <begin position="567"/>
        <end position="577"/>
    </location>
</feature>
<dbReference type="Pfam" id="PF03219">
    <property type="entry name" value="TLC"/>
    <property type="match status" value="2"/>
</dbReference>
<reference evidence="11 12" key="1">
    <citation type="journal article" date="2010" name="Nature">
        <title>The Ectocarpus genome and the independent evolution of multicellularity in brown algae.</title>
        <authorList>
            <person name="Cock J.M."/>
            <person name="Sterck L."/>
            <person name="Rouze P."/>
            <person name="Scornet D."/>
            <person name="Allen A.E."/>
            <person name="Amoutzias G."/>
            <person name="Anthouard V."/>
            <person name="Artiguenave F."/>
            <person name="Aury J.M."/>
            <person name="Badger J.H."/>
            <person name="Beszteri B."/>
            <person name="Billiau K."/>
            <person name="Bonnet E."/>
            <person name="Bothwell J.H."/>
            <person name="Bowler C."/>
            <person name="Boyen C."/>
            <person name="Brownlee C."/>
            <person name="Carrano C.J."/>
            <person name="Charrier B."/>
            <person name="Cho G.Y."/>
            <person name="Coelho S.M."/>
            <person name="Collen J."/>
            <person name="Corre E."/>
            <person name="Da Silva C."/>
            <person name="Delage L."/>
            <person name="Delaroque N."/>
            <person name="Dittami S.M."/>
            <person name="Doulbeau S."/>
            <person name="Elias M."/>
            <person name="Farnham G."/>
            <person name="Gachon C.M."/>
            <person name="Gschloessl B."/>
            <person name="Heesch S."/>
            <person name="Jabbari K."/>
            <person name="Jubin C."/>
            <person name="Kawai H."/>
            <person name="Kimura K."/>
            <person name="Kloareg B."/>
            <person name="Kupper F.C."/>
            <person name="Lang D."/>
            <person name="Le Bail A."/>
            <person name="Leblanc C."/>
            <person name="Lerouge P."/>
            <person name="Lohr M."/>
            <person name="Lopez P.J."/>
            <person name="Martens C."/>
            <person name="Maumus F."/>
            <person name="Michel G."/>
            <person name="Miranda-Saavedra D."/>
            <person name="Morales J."/>
            <person name="Moreau H."/>
            <person name="Motomura T."/>
            <person name="Nagasato C."/>
            <person name="Napoli C.A."/>
            <person name="Nelson D.R."/>
            <person name="Nyvall-Collen P."/>
            <person name="Peters A.F."/>
            <person name="Pommier C."/>
            <person name="Potin P."/>
            <person name="Poulain J."/>
            <person name="Quesneville H."/>
            <person name="Read B."/>
            <person name="Rensing S.A."/>
            <person name="Ritter A."/>
            <person name="Rousvoal S."/>
            <person name="Samanta M."/>
            <person name="Samson G."/>
            <person name="Schroeder D.C."/>
            <person name="Segurens B."/>
            <person name="Strittmatter M."/>
            <person name="Tonon T."/>
            <person name="Tregear J.W."/>
            <person name="Valentin K."/>
            <person name="von Dassow P."/>
            <person name="Yamagishi T."/>
            <person name="Van de Peer Y."/>
            <person name="Wincker P."/>
        </authorList>
    </citation>
    <scope>NUCLEOTIDE SEQUENCE [LARGE SCALE GENOMIC DNA]</scope>
    <source>
        <strain evidence="12">Ec32 / CCAP1310/4</strain>
    </source>
</reference>
<evidence type="ECO:0000256" key="2">
    <source>
        <dbReference type="ARBA" id="ARBA00007127"/>
    </source>
</evidence>
<evidence type="ECO:0000256" key="3">
    <source>
        <dbReference type="ARBA" id="ARBA00022448"/>
    </source>
</evidence>
<keyword evidence="4 9" id="KW-0812">Transmembrane</keyword>
<evidence type="ECO:0000256" key="5">
    <source>
        <dbReference type="ARBA" id="ARBA00022741"/>
    </source>
</evidence>
<dbReference type="PANTHER" id="PTHR31187">
    <property type="match status" value="1"/>
</dbReference>
<dbReference type="SUPFAM" id="SSF103473">
    <property type="entry name" value="MFS general substrate transporter"/>
    <property type="match status" value="1"/>
</dbReference>
<gene>
    <name evidence="11" type="ORF">Esi_0151_0053</name>
</gene>
<evidence type="ECO:0000256" key="10">
    <source>
        <dbReference type="SAM" id="MobiDB-lite"/>
    </source>
</evidence>
<dbReference type="GO" id="GO:0005524">
    <property type="term" value="F:ATP binding"/>
    <property type="evidence" value="ECO:0007669"/>
    <property type="project" value="UniProtKB-KW"/>
</dbReference>
<evidence type="ECO:0000256" key="1">
    <source>
        <dbReference type="ARBA" id="ARBA00004141"/>
    </source>
</evidence>
<keyword evidence="7 9" id="KW-1133">Transmembrane helix</keyword>
<dbReference type="InParanoid" id="D8LFS7"/>
<proteinExistence type="inferred from homology"/>
<dbReference type="InterPro" id="IPR036259">
    <property type="entry name" value="MFS_trans_sf"/>
</dbReference>
<feature type="transmembrane region" description="Helical" evidence="9">
    <location>
        <begin position="356"/>
        <end position="373"/>
    </location>
</feature>
<evidence type="ECO:0000256" key="4">
    <source>
        <dbReference type="ARBA" id="ARBA00022692"/>
    </source>
</evidence>
<dbReference type="Proteomes" id="UP000002630">
    <property type="component" value="Unassembled WGS sequence"/>
</dbReference>
<sequence>MVPGGGEEGASIFDQDSEQSKPLLGDDYDRDGASSAALPAGAKKKVAEYLSAAEESVSVVHRVLHGLYGHLPREDVPRIVWLSLTLFAIIGGFWLLDSLKDTVLEGTVGLEYQPRAKLVSVAVTLLLVIQYNRLVDSCSKPTLFYILGACYTLLFLLVSLVLRTAPLGLANWGTRPARVVGWVSFVAIESYGSLAVALFWAFTNATVDLEAAKASYGLVIAGAQIGAIIGSTAATLPMHNESLHVWHLYAAGGLCPALMALLVRGYVLFFGNNLPRERLTNVQGTVDSALNGLKLVLRHQYVALLFGISCLYEVVLTILDYQMKVLGVEMFRETAGDEADEHMASLMGHFGQTTNSLSLIMSLFGTSLCVRLLGLRKTLRIFPTLLVVAVVTSFFAPSLSFLFVAVAILKGLTYALNEPCKEMLYLPTSDAIKFKAKGWIDVFGSRCAKGVGSFVTLSSRGDRRRLATYGGVASFLISLILLGVSYVMGGHFDALIKSGEIVGAGEDGDDSGNAGAPPSHRGDGLGTTGGVELPPPASGDEASRQWRGRGAGAGGWSERPSLGSERPSLSTRQTVDV</sequence>
<feature type="transmembrane region" description="Helical" evidence="9">
    <location>
        <begin position="246"/>
        <end position="269"/>
    </location>
</feature>
<dbReference type="GO" id="GO:0005471">
    <property type="term" value="F:ATP:ADP antiporter activity"/>
    <property type="evidence" value="ECO:0007669"/>
    <property type="project" value="InterPro"/>
</dbReference>
<comment type="similarity">
    <text evidence="2 9">Belongs to the ADP/ATP translocase tlc family.</text>
</comment>
<feature type="transmembrane region" description="Helical" evidence="9">
    <location>
        <begin position="182"/>
        <end position="202"/>
    </location>
</feature>
<name>D8LFS7_ECTSI</name>
<evidence type="ECO:0000256" key="9">
    <source>
        <dbReference type="RuleBase" id="RU363121"/>
    </source>
</evidence>
<evidence type="ECO:0000313" key="12">
    <source>
        <dbReference type="Proteomes" id="UP000002630"/>
    </source>
</evidence>
<keyword evidence="3 9" id="KW-0813">Transport</keyword>
<accession>D8LFS7</accession>
<organism evidence="11 12">
    <name type="scientific">Ectocarpus siliculosus</name>
    <name type="common">Brown alga</name>
    <name type="synonym">Conferva siliculosa</name>
    <dbReference type="NCBI Taxonomy" id="2880"/>
    <lineage>
        <taxon>Eukaryota</taxon>
        <taxon>Sar</taxon>
        <taxon>Stramenopiles</taxon>
        <taxon>Ochrophyta</taxon>
        <taxon>PX clade</taxon>
        <taxon>Phaeophyceae</taxon>
        <taxon>Ectocarpales</taxon>
        <taxon>Ectocarpaceae</taxon>
        <taxon>Ectocarpus</taxon>
    </lineage>
</organism>
<protein>
    <recommendedName>
        <fullName evidence="9">ADP,ATP carrier protein</fullName>
    </recommendedName>
</protein>
<evidence type="ECO:0000256" key="8">
    <source>
        <dbReference type="ARBA" id="ARBA00023136"/>
    </source>
</evidence>
<keyword evidence="6 9" id="KW-0067">ATP-binding</keyword>
<feature type="transmembrane region" description="Helical" evidence="9">
    <location>
        <begin position="466"/>
        <end position="488"/>
    </location>
</feature>
<feature type="transmembrane region" description="Helical" evidence="9">
    <location>
        <begin position="214"/>
        <end position="234"/>
    </location>
</feature>
<dbReference type="EMBL" id="FN649760">
    <property type="protein sequence ID" value="CBN75651.1"/>
    <property type="molecule type" value="Genomic_DNA"/>
</dbReference>
<feature type="region of interest" description="Disordered" evidence="10">
    <location>
        <begin position="506"/>
        <end position="577"/>
    </location>
</feature>
<keyword evidence="5 9" id="KW-0547">Nucleotide-binding</keyword>